<dbReference type="InterPro" id="IPR007055">
    <property type="entry name" value="BON_dom"/>
</dbReference>
<dbReference type="GO" id="GO:0042597">
    <property type="term" value="C:periplasmic space"/>
    <property type="evidence" value="ECO:0007669"/>
    <property type="project" value="UniProtKB-SubCell"/>
</dbReference>
<evidence type="ECO:0000256" key="1">
    <source>
        <dbReference type="ARBA" id="ARBA00004418"/>
    </source>
</evidence>
<comment type="caution">
    <text evidence="8">The sequence shown here is derived from an EMBL/GenBank/DDBJ whole genome shotgun (WGS) entry which is preliminary data.</text>
</comment>
<keyword evidence="2 6" id="KW-0732">Signal</keyword>
<keyword evidence="3" id="KW-0677">Repeat</keyword>
<evidence type="ECO:0000313" key="8">
    <source>
        <dbReference type="EMBL" id="RDK90928.1"/>
    </source>
</evidence>
<organism evidence="8 9">
    <name type="scientific">Enterobacillus tribolii</name>
    <dbReference type="NCBI Taxonomy" id="1487935"/>
    <lineage>
        <taxon>Bacteria</taxon>
        <taxon>Pseudomonadati</taxon>
        <taxon>Pseudomonadota</taxon>
        <taxon>Gammaproteobacteria</taxon>
        <taxon>Enterobacterales</taxon>
        <taxon>Hafniaceae</taxon>
        <taxon>Enterobacillus</taxon>
    </lineage>
</organism>
<dbReference type="AlphaFoldDB" id="A0A370QQ68"/>
<reference evidence="8 9" key="1">
    <citation type="submission" date="2018-07" db="EMBL/GenBank/DDBJ databases">
        <title>Genomic Encyclopedia of Type Strains, Phase IV (KMG-IV): sequencing the most valuable type-strain genomes for metagenomic binning, comparative biology and taxonomic classification.</title>
        <authorList>
            <person name="Goeker M."/>
        </authorList>
    </citation>
    <scope>NUCLEOTIDE SEQUENCE [LARGE SCALE GENOMIC DNA]</scope>
    <source>
        <strain evidence="8 9">DSM 103736</strain>
    </source>
</reference>
<proteinExistence type="predicted"/>
<accession>A0A370QQ68</accession>
<dbReference type="InterPro" id="IPR051686">
    <property type="entry name" value="Lipoprotein_DolP"/>
</dbReference>
<sequence length="204" mass="21387">MKNSKFARSMMAIVLGSVLVSTSVFAEESLMDKAKNVANDAGAKIDSSMKKVDGYMSDSAITARVKSALVDAKAIQSNDISVVTEKGAVTLNGFVSSQEQAEQAVTLTKGVDGVKSVNDKLHVKDGTKQSVGGYVDDSKITGEVKTKLLADDIVPSRHVKVETSNGIVQLSGTVENQAQSERAQSIAGAVKGVKSVKNDLSVKP</sequence>
<dbReference type="OrthoDB" id="6477610at2"/>
<feature type="signal peptide" evidence="6">
    <location>
        <begin position="1"/>
        <end position="26"/>
    </location>
</feature>
<dbReference type="InterPro" id="IPR014004">
    <property type="entry name" value="Transpt-assoc_nodulatn_dom_bac"/>
</dbReference>
<name>A0A370QQ68_9GAMM</name>
<feature type="domain" description="BON" evidence="7">
    <location>
        <begin position="136"/>
        <end position="204"/>
    </location>
</feature>
<feature type="chain" id="PRO_5016704167" description="Osmotically-inducible protein Y" evidence="6">
    <location>
        <begin position="27"/>
        <end position="204"/>
    </location>
</feature>
<dbReference type="PANTHER" id="PTHR34606:SF11">
    <property type="entry name" value="OSMOTICALLY-INDUCIBLE PROTEIN Y"/>
    <property type="match status" value="1"/>
</dbReference>
<evidence type="ECO:0000313" key="9">
    <source>
        <dbReference type="Proteomes" id="UP000254848"/>
    </source>
</evidence>
<evidence type="ECO:0000256" key="3">
    <source>
        <dbReference type="ARBA" id="ARBA00022737"/>
    </source>
</evidence>
<dbReference type="Proteomes" id="UP000254848">
    <property type="component" value="Unassembled WGS sequence"/>
</dbReference>
<dbReference type="NCBIfam" id="NF007858">
    <property type="entry name" value="PRK10568.1"/>
    <property type="match status" value="1"/>
</dbReference>
<protein>
    <recommendedName>
        <fullName evidence="5">Osmotically-inducible protein Y</fullName>
    </recommendedName>
</protein>
<evidence type="ECO:0000256" key="2">
    <source>
        <dbReference type="ARBA" id="ARBA00022729"/>
    </source>
</evidence>
<feature type="domain" description="BON" evidence="7">
    <location>
        <begin position="57"/>
        <end position="125"/>
    </location>
</feature>
<dbReference type="Pfam" id="PF04972">
    <property type="entry name" value="BON"/>
    <property type="match status" value="2"/>
</dbReference>
<dbReference type="PROSITE" id="PS50914">
    <property type="entry name" value="BON"/>
    <property type="match status" value="2"/>
</dbReference>
<dbReference type="EMBL" id="QRAP01000005">
    <property type="protein sequence ID" value="RDK90928.1"/>
    <property type="molecule type" value="Genomic_DNA"/>
</dbReference>
<dbReference type="PANTHER" id="PTHR34606">
    <property type="entry name" value="BON DOMAIN-CONTAINING PROTEIN"/>
    <property type="match status" value="1"/>
</dbReference>
<evidence type="ECO:0000256" key="5">
    <source>
        <dbReference type="ARBA" id="ARBA00070588"/>
    </source>
</evidence>
<evidence type="ECO:0000256" key="6">
    <source>
        <dbReference type="SAM" id="SignalP"/>
    </source>
</evidence>
<dbReference type="FunFam" id="3.30.1340.30:FF:000001">
    <property type="entry name" value="Molecular chaperone OsmY"/>
    <property type="match status" value="2"/>
</dbReference>
<keyword evidence="4" id="KW-0574">Periplasm</keyword>
<keyword evidence="9" id="KW-1185">Reference proteome</keyword>
<gene>
    <name evidence="8" type="ORF">C8D90_105211</name>
</gene>
<dbReference type="RefSeq" id="WP_115458747.1">
    <property type="nucleotide sequence ID" value="NZ_QRAP01000005.1"/>
</dbReference>
<comment type="subcellular location">
    <subcellularLocation>
        <location evidence="1">Periplasm</location>
    </subcellularLocation>
</comment>
<dbReference type="Gene3D" id="3.30.1340.30">
    <property type="match status" value="2"/>
</dbReference>
<evidence type="ECO:0000259" key="7">
    <source>
        <dbReference type="PROSITE" id="PS50914"/>
    </source>
</evidence>
<evidence type="ECO:0000256" key="4">
    <source>
        <dbReference type="ARBA" id="ARBA00022764"/>
    </source>
</evidence>
<dbReference type="SMART" id="SM00749">
    <property type="entry name" value="BON"/>
    <property type="match status" value="2"/>
</dbReference>